<dbReference type="GO" id="GO:0000155">
    <property type="term" value="F:phosphorelay sensor kinase activity"/>
    <property type="evidence" value="ECO:0007669"/>
    <property type="project" value="InterPro"/>
</dbReference>
<evidence type="ECO:0000259" key="19">
    <source>
        <dbReference type="PROSITE" id="PS50112"/>
    </source>
</evidence>
<dbReference type="InterPro" id="IPR036641">
    <property type="entry name" value="HPT_dom_sf"/>
</dbReference>
<feature type="domain" description="HPt" evidence="22">
    <location>
        <begin position="1098"/>
        <end position="1195"/>
    </location>
</feature>
<accession>A0A9E8KQ32</accession>
<dbReference type="CDD" id="cd16922">
    <property type="entry name" value="HATPase_EvgS-ArcB-TorS-like"/>
    <property type="match status" value="1"/>
</dbReference>
<dbReference type="CDD" id="cd06225">
    <property type="entry name" value="HAMP"/>
    <property type="match status" value="1"/>
</dbReference>
<evidence type="ECO:0000256" key="12">
    <source>
        <dbReference type="ARBA" id="ARBA00023012"/>
    </source>
</evidence>
<dbReference type="InterPro" id="IPR035965">
    <property type="entry name" value="PAS-like_dom_sf"/>
</dbReference>
<evidence type="ECO:0000256" key="16">
    <source>
        <dbReference type="SAM" id="Phobius"/>
    </source>
</evidence>
<dbReference type="SUPFAM" id="SSF47384">
    <property type="entry name" value="Homodimeric domain of signal transducing histidine kinase"/>
    <property type="match status" value="1"/>
</dbReference>
<feature type="domain" description="PAS" evidence="19">
    <location>
        <begin position="242"/>
        <end position="309"/>
    </location>
</feature>
<dbReference type="PROSITE" id="PS50112">
    <property type="entry name" value="PAS"/>
    <property type="match status" value="2"/>
</dbReference>
<feature type="domain" description="Response regulatory" evidence="18">
    <location>
        <begin position="897"/>
        <end position="1013"/>
    </location>
</feature>
<comment type="subcellular location">
    <subcellularLocation>
        <location evidence="2">Cell membrane</location>
        <topology evidence="2">Multi-pass membrane protein</topology>
    </subcellularLocation>
</comment>
<evidence type="ECO:0000256" key="2">
    <source>
        <dbReference type="ARBA" id="ARBA00004651"/>
    </source>
</evidence>
<dbReference type="NCBIfam" id="TIGR00229">
    <property type="entry name" value="sensory_box"/>
    <property type="match status" value="2"/>
</dbReference>
<dbReference type="Gene3D" id="3.30.565.10">
    <property type="entry name" value="Histidine kinase-like ATPase, C-terminal domain"/>
    <property type="match status" value="1"/>
</dbReference>
<feature type="transmembrane region" description="Helical" evidence="16">
    <location>
        <begin position="154"/>
        <end position="173"/>
    </location>
</feature>
<evidence type="ECO:0000256" key="15">
    <source>
        <dbReference type="PROSITE-ProRule" id="PRU00169"/>
    </source>
</evidence>
<evidence type="ECO:0000256" key="9">
    <source>
        <dbReference type="ARBA" id="ARBA00022777"/>
    </source>
</evidence>
<evidence type="ECO:0000256" key="4">
    <source>
        <dbReference type="ARBA" id="ARBA00022475"/>
    </source>
</evidence>
<dbReference type="InterPro" id="IPR036890">
    <property type="entry name" value="HATPase_C_sf"/>
</dbReference>
<dbReference type="CDD" id="cd00130">
    <property type="entry name" value="PAS"/>
    <property type="match status" value="2"/>
</dbReference>
<evidence type="ECO:0000256" key="10">
    <source>
        <dbReference type="ARBA" id="ARBA00022840"/>
    </source>
</evidence>
<dbReference type="Gene3D" id="1.10.287.130">
    <property type="match status" value="1"/>
</dbReference>
<dbReference type="Pfam" id="PF00989">
    <property type="entry name" value="PAS"/>
    <property type="match status" value="1"/>
</dbReference>
<organism evidence="23 24">
    <name type="scientific">Alkalimarinus sediminis</name>
    <dbReference type="NCBI Taxonomy" id="1632866"/>
    <lineage>
        <taxon>Bacteria</taxon>
        <taxon>Pseudomonadati</taxon>
        <taxon>Pseudomonadota</taxon>
        <taxon>Gammaproteobacteria</taxon>
        <taxon>Alteromonadales</taxon>
        <taxon>Alteromonadaceae</taxon>
        <taxon>Alkalimarinus</taxon>
    </lineage>
</organism>
<dbReference type="InterPro" id="IPR011006">
    <property type="entry name" value="CheY-like_superfamily"/>
</dbReference>
<keyword evidence="12" id="KW-0902">Two-component regulatory system</keyword>
<keyword evidence="7 16" id="KW-0812">Transmembrane</keyword>
<feature type="modified residue" description="Phosphohistidine" evidence="14">
    <location>
        <position position="1137"/>
    </location>
</feature>
<protein>
    <recommendedName>
        <fullName evidence="3">histidine kinase</fullName>
        <ecNumber evidence="3">2.7.13.3</ecNumber>
    </recommendedName>
</protein>
<keyword evidence="11 16" id="KW-1133">Transmembrane helix</keyword>
<feature type="domain" description="PAS" evidence="19">
    <location>
        <begin position="371"/>
        <end position="424"/>
    </location>
</feature>
<dbReference type="InterPro" id="IPR004358">
    <property type="entry name" value="Sig_transdc_His_kin-like_C"/>
</dbReference>
<dbReference type="CDD" id="cd17546">
    <property type="entry name" value="REC_hyHK_CKI1_RcsC-like"/>
    <property type="match status" value="1"/>
</dbReference>
<dbReference type="Gene3D" id="1.20.120.160">
    <property type="entry name" value="HPT domain"/>
    <property type="match status" value="1"/>
</dbReference>
<dbReference type="InterPro" id="IPR003594">
    <property type="entry name" value="HATPase_dom"/>
</dbReference>
<dbReference type="SUPFAM" id="SSF52172">
    <property type="entry name" value="CheY-like"/>
    <property type="match status" value="1"/>
</dbReference>
<dbReference type="Proteomes" id="UP001164472">
    <property type="component" value="Chromosome"/>
</dbReference>
<keyword evidence="5 15" id="KW-0597">Phosphoprotein</keyword>
<dbReference type="Pfam" id="PF00072">
    <property type="entry name" value="Response_reg"/>
    <property type="match status" value="1"/>
</dbReference>
<comment type="catalytic activity">
    <reaction evidence="1">
        <text>ATP + protein L-histidine = ADP + protein N-phospho-L-histidine.</text>
        <dbReference type="EC" id="2.7.13.3"/>
    </reaction>
</comment>
<dbReference type="Gene3D" id="3.40.50.2300">
    <property type="match status" value="1"/>
</dbReference>
<keyword evidence="10" id="KW-0067">ATP-binding</keyword>
<name>A0A9E8KQ32_9ALTE</name>
<dbReference type="InterPro" id="IPR036097">
    <property type="entry name" value="HisK_dim/P_sf"/>
</dbReference>
<evidence type="ECO:0000313" key="24">
    <source>
        <dbReference type="Proteomes" id="UP001164472"/>
    </source>
</evidence>
<dbReference type="Gene3D" id="6.10.340.10">
    <property type="match status" value="1"/>
</dbReference>
<dbReference type="PROSITE" id="PS50109">
    <property type="entry name" value="HIS_KIN"/>
    <property type="match status" value="1"/>
</dbReference>
<dbReference type="InterPro" id="IPR001789">
    <property type="entry name" value="Sig_transdc_resp-reg_receiver"/>
</dbReference>
<feature type="modified residue" description="4-aspartylphosphate" evidence="15">
    <location>
        <position position="946"/>
    </location>
</feature>
<dbReference type="SMART" id="SM00091">
    <property type="entry name" value="PAS"/>
    <property type="match status" value="3"/>
</dbReference>
<dbReference type="InterPro" id="IPR003660">
    <property type="entry name" value="HAMP_dom"/>
</dbReference>
<dbReference type="PROSITE" id="PS50110">
    <property type="entry name" value="RESPONSE_REGULATORY"/>
    <property type="match status" value="1"/>
</dbReference>
<dbReference type="PANTHER" id="PTHR45339:SF1">
    <property type="entry name" value="HYBRID SIGNAL TRANSDUCTION HISTIDINE KINASE J"/>
    <property type="match status" value="1"/>
</dbReference>
<evidence type="ECO:0000256" key="6">
    <source>
        <dbReference type="ARBA" id="ARBA00022679"/>
    </source>
</evidence>
<dbReference type="RefSeq" id="WP_251812254.1">
    <property type="nucleotide sequence ID" value="NZ_CP101527.1"/>
</dbReference>
<dbReference type="PROSITE" id="PS50885">
    <property type="entry name" value="HAMP"/>
    <property type="match status" value="1"/>
</dbReference>
<dbReference type="SMART" id="SM00448">
    <property type="entry name" value="REC"/>
    <property type="match status" value="1"/>
</dbReference>
<dbReference type="SMART" id="SM00387">
    <property type="entry name" value="HATPase_c"/>
    <property type="match status" value="1"/>
</dbReference>
<reference evidence="23" key="1">
    <citation type="submission" date="2022-07" db="EMBL/GenBank/DDBJ databases">
        <title>Alkalimarinus sp. nov., isolated from gut of a Alitta virens.</title>
        <authorList>
            <person name="Yang A.I."/>
            <person name="Shin N.-R."/>
        </authorList>
    </citation>
    <scope>NUCLEOTIDE SEQUENCE</scope>
    <source>
        <strain evidence="23">FA028</strain>
    </source>
</reference>
<dbReference type="KEGG" id="asem:NNL22_05135"/>
<feature type="domain" description="PAC" evidence="20">
    <location>
        <begin position="449"/>
        <end position="499"/>
    </location>
</feature>
<evidence type="ECO:0000259" key="20">
    <source>
        <dbReference type="PROSITE" id="PS50113"/>
    </source>
</evidence>
<evidence type="ECO:0000256" key="1">
    <source>
        <dbReference type="ARBA" id="ARBA00000085"/>
    </source>
</evidence>
<dbReference type="PRINTS" id="PR00344">
    <property type="entry name" value="BCTRLSENSOR"/>
</dbReference>
<feature type="domain" description="Histidine kinase" evidence="17">
    <location>
        <begin position="517"/>
        <end position="735"/>
    </location>
</feature>
<dbReference type="SUPFAM" id="SSF55785">
    <property type="entry name" value="PYP-like sensor domain (PAS domain)"/>
    <property type="match status" value="2"/>
</dbReference>
<gene>
    <name evidence="23" type="ORF">NNL22_05135</name>
</gene>
<dbReference type="AlphaFoldDB" id="A0A9E8KQ32"/>
<dbReference type="Pfam" id="PF00512">
    <property type="entry name" value="HisKA"/>
    <property type="match status" value="1"/>
</dbReference>
<evidence type="ECO:0000256" key="8">
    <source>
        <dbReference type="ARBA" id="ARBA00022741"/>
    </source>
</evidence>
<dbReference type="Pfam" id="PF13426">
    <property type="entry name" value="PAS_9"/>
    <property type="match status" value="1"/>
</dbReference>
<evidence type="ECO:0000256" key="7">
    <source>
        <dbReference type="ARBA" id="ARBA00022692"/>
    </source>
</evidence>
<dbReference type="SUPFAM" id="SSF55874">
    <property type="entry name" value="ATPase domain of HSP90 chaperone/DNA topoisomerase II/histidine kinase"/>
    <property type="match status" value="1"/>
</dbReference>
<feature type="transmembrane region" description="Helical" evidence="16">
    <location>
        <begin position="6"/>
        <end position="27"/>
    </location>
</feature>
<dbReference type="Pfam" id="PF01627">
    <property type="entry name" value="Hpt"/>
    <property type="match status" value="1"/>
</dbReference>
<dbReference type="GO" id="GO:0005524">
    <property type="term" value="F:ATP binding"/>
    <property type="evidence" value="ECO:0007669"/>
    <property type="project" value="UniProtKB-KW"/>
</dbReference>
<dbReference type="InterPro" id="IPR000700">
    <property type="entry name" value="PAS-assoc_C"/>
</dbReference>
<dbReference type="Gene3D" id="3.30.450.20">
    <property type="entry name" value="PAS domain"/>
    <property type="match status" value="2"/>
</dbReference>
<proteinExistence type="predicted"/>
<dbReference type="Pfam" id="PF02518">
    <property type="entry name" value="HATPase_c"/>
    <property type="match status" value="1"/>
</dbReference>
<keyword evidence="8" id="KW-0547">Nucleotide-binding</keyword>
<dbReference type="GO" id="GO:0005886">
    <property type="term" value="C:plasma membrane"/>
    <property type="evidence" value="ECO:0007669"/>
    <property type="project" value="UniProtKB-SubCell"/>
</dbReference>
<dbReference type="SMART" id="SM00388">
    <property type="entry name" value="HisKA"/>
    <property type="match status" value="1"/>
</dbReference>
<evidence type="ECO:0000259" key="21">
    <source>
        <dbReference type="PROSITE" id="PS50885"/>
    </source>
</evidence>
<keyword evidence="9" id="KW-0418">Kinase</keyword>
<keyword evidence="6" id="KW-0808">Transferase</keyword>
<dbReference type="PROSITE" id="PS50894">
    <property type="entry name" value="HPT"/>
    <property type="match status" value="1"/>
</dbReference>
<dbReference type="EC" id="2.7.13.3" evidence="3"/>
<dbReference type="InterPro" id="IPR013767">
    <property type="entry name" value="PAS_fold"/>
</dbReference>
<keyword evidence="24" id="KW-1185">Reference proteome</keyword>
<evidence type="ECO:0000256" key="14">
    <source>
        <dbReference type="PROSITE-ProRule" id="PRU00110"/>
    </source>
</evidence>
<dbReference type="PANTHER" id="PTHR45339">
    <property type="entry name" value="HYBRID SIGNAL TRANSDUCTION HISTIDINE KINASE J"/>
    <property type="match status" value="1"/>
</dbReference>
<dbReference type="InterPro" id="IPR000014">
    <property type="entry name" value="PAS"/>
</dbReference>
<dbReference type="InterPro" id="IPR003661">
    <property type="entry name" value="HisK_dim/P_dom"/>
</dbReference>
<evidence type="ECO:0000259" key="17">
    <source>
        <dbReference type="PROSITE" id="PS50109"/>
    </source>
</evidence>
<dbReference type="CDD" id="cd00082">
    <property type="entry name" value="HisKA"/>
    <property type="match status" value="1"/>
</dbReference>
<dbReference type="InterPro" id="IPR008207">
    <property type="entry name" value="Sig_transdc_His_kin_Hpt_dom"/>
</dbReference>
<dbReference type="FunFam" id="1.10.287.130:FF:000002">
    <property type="entry name" value="Two-component osmosensing histidine kinase"/>
    <property type="match status" value="1"/>
</dbReference>
<evidence type="ECO:0000256" key="3">
    <source>
        <dbReference type="ARBA" id="ARBA00012438"/>
    </source>
</evidence>
<evidence type="ECO:0000256" key="11">
    <source>
        <dbReference type="ARBA" id="ARBA00022989"/>
    </source>
</evidence>
<dbReference type="PROSITE" id="PS50113">
    <property type="entry name" value="PAC"/>
    <property type="match status" value="1"/>
</dbReference>
<dbReference type="EMBL" id="CP101527">
    <property type="protein sequence ID" value="UZW75968.1"/>
    <property type="molecule type" value="Genomic_DNA"/>
</dbReference>
<evidence type="ECO:0000259" key="22">
    <source>
        <dbReference type="PROSITE" id="PS50894"/>
    </source>
</evidence>
<sequence length="1197" mass="135039">MKPLSFRIKVVFGITLIVSFFLSILILNSLSILKASHQKEFDQRANTLSALFTAATKDAVLSSDIATLKTLIDELITSPEVISVKVFDKVGLLSEGARVSAPDLIAKQRSQLIAYSKTTNIEVDGVSYGRVELVLDNSSVYLAYQEAKNQSIRIAIIAVLLVGLISYALGIYLTRHFVKLRQAISDIKKGQYTGQYKVDSNDEIGQTLSTLNEMALKIKQGKGETLESYKQTQELANKLSRREQWLKAVIDNIVDGVVTLDADGCIQSINRSAQEMFGYGDHELKGLNFDIFIIEEDLKQEIAQFIKKASLDTKKHQMTPLLNKIAHRRDGTPFPIQLSLSYTRRFEDSIIILLVRDISHQRTIEEQAHFSQLLKASMLETSLSAIVSIDKHDRIIEFNPVAEEIFGYSRKEALNSTLAELILPHRFREAHLMGMKHYIKTGEGPVLGKRIELCGMRKNGEEFPVEIAISAAEMGEDLYFTAVMDDISDRIESERVLKEAKEAAEYANIAKSQFLASMSHEIRTPLNIILGMVNLLKDTELAARQAEFLDAAGQAGNHLLEIVNDVLDLSKIEAGKMEAQEAETDVIEIIEESVFLFTHRAHEKALSIHYWIENAVPRSIVTDPTYLRRIISNLLSNAIKYTRRGGITVSATMAQHEGIDQLVIDVHDSGLGVDPEAQQKLFKEFSQVHQSNEEVGGTGLGLTISRQLARLMNGDVTFTPHRGGSIFSVKLNLDRYIKPDNNISMPHVRCALLSHSDRWQGATHQQLDTWGITCFESKTISELTHLAYNPNTQIKTVFIDTHTIECDENLITFSHYCAENNITIGLTGWHASDLDRFKRVESPYHYIEPAPLSELQEWVFATINNQQYFNSKLQQLDGQHNQSAATEQGSVKEVKFKALLVDDSDTNRIIARDYLESAGASVVEADNGKVAIEKLKQQPFNVILMDVRMPVLDGVKATEIIRRTHIADGTPIIALTAHAMSSERDRCLLAGMDDFLTKPVNKEIFIKTVTFWAERDRHEKLVVDNTPQLSDEKVDEHFQDVHQQDLHQQDLHQQDLHQQDLQHQNLQHQEQGSNDLSEDEAAPLIDHNALSQLIEDTSETALIKMLKLYDKETNNRITEINQFIQDDNVEMLETYAHALKSSSQTFGGWQLHLLAKEIETLCREKQYQEAYALAPQLPELSRQTLDALKETYQYDTL</sequence>
<evidence type="ECO:0000256" key="5">
    <source>
        <dbReference type="ARBA" id="ARBA00022553"/>
    </source>
</evidence>
<dbReference type="InterPro" id="IPR005467">
    <property type="entry name" value="His_kinase_dom"/>
</dbReference>
<evidence type="ECO:0000259" key="18">
    <source>
        <dbReference type="PROSITE" id="PS50110"/>
    </source>
</evidence>
<evidence type="ECO:0000313" key="23">
    <source>
        <dbReference type="EMBL" id="UZW75968.1"/>
    </source>
</evidence>
<dbReference type="GO" id="GO:0006355">
    <property type="term" value="P:regulation of DNA-templated transcription"/>
    <property type="evidence" value="ECO:0007669"/>
    <property type="project" value="InterPro"/>
</dbReference>
<keyword evidence="4" id="KW-1003">Cell membrane</keyword>
<evidence type="ECO:0000256" key="13">
    <source>
        <dbReference type="ARBA" id="ARBA00023136"/>
    </source>
</evidence>
<keyword evidence="13 16" id="KW-0472">Membrane</keyword>
<feature type="domain" description="HAMP" evidence="21">
    <location>
        <begin position="171"/>
        <end position="223"/>
    </location>
</feature>
<dbReference type="SUPFAM" id="SSF47226">
    <property type="entry name" value="Histidine-containing phosphotransfer domain, HPT domain"/>
    <property type="match status" value="1"/>
</dbReference>